<dbReference type="AlphaFoldDB" id="A0A410WW18"/>
<dbReference type="GeneID" id="95375775"/>
<evidence type="ECO:0000256" key="1">
    <source>
        <dbReference type="ARBA" id="ARBA00004651"/>
    </source>
</evidence>
<dbReference type="Proteomes" id="UP000288943">
    <property type="component" value="Chromosome"/>
</dbReference>
<protein>
    <submittedName>
        <fullName evidence="9">Type II secretion protein F</fullName>
    </submittedName>
    <submittedName>
        <fullName evidence="8">Type II secretion system F family protein</fullName>
    </submittedName>
</protein>
<dbReference type="PANTHER" id="PTHR35007:SF2">
    <property type="entry name" value="PILUS ASSEMBLE PROTEIN"/>
    <property type="match status" value="1"/>
</dbReference>
<evidence type="ECO:0000313" key="9">
    <source>
        <dbReference type="EMBL" id="QAV18585.1"/>
    </source>
</evidence>
<dbReference type="KEGG" id="pchi:PC41400_13230"/>
<feature type="transmembrane region" description="Helical" evidence="6">
    <location>
        <begin position="6"/>
        <end position="22"/>
    </location>
</feature>
<organism evidence="9 10">
    <name type="scientific">Paenibacillus chitinolyticus</name>
    <dbReference type="NCBI Taxonomy" id="79263"/>
    <lineage>
        <taxon>Bacteria</taxon>
        <taxon>Bacillati</taxon>
        <taxon>Bacillota</taxon>
        <taxon>Bacilli</taxon>
        <taxon>Bacillales</taxon>
        <taxon>Paenibacillaceae</taxon>
        <taxon>Paenibacillus</taxon>
    </lineage>
</organism>
<dbReference type="EMBL" id="JAMDMJ010000023">
    <property type="protein sequence ID" value="MCY9597596.1"/>
    <property type="molecule type" value="Genomic_DNA"/>
</dbReference>
<keyword evidence="4 6" id="KW-1133">Transmembrane helix</keyword>
<feature type="transmembrane region" description="Helical" evidence="6">
    <location>
        <begin position="113"/>
        <end position="133"/>
    </location>
</feature>
<comment type="subcellular location">
    <subcellularLocation>
        <location evidence="1">Cell membrane</location>
        <topology evidence="1">Multi-pass membrane protein</topology>
    </subcellularLocation>
</comment>
<evidence type="ECO:0000259" key="7">
    <source>
        <dbReference type="Pfam" id="PF00482"/>
    </source>
</evidence>
<accession>A0A410WW18</accession>
<evidence type="ECO:0000256" key="4">
    <source>
        <dbReference type="ARBA" id="ARBA00022989"/>
    </source>
</evidence>
<evidence type="ECO:0000256" key="2">
    <source>
        <dbReference type="ARBA" id="ARBA00022475"/>
    </source>
</evidence>
<dbReference type="PANTHER" id="PTHR35007">
    <property type="entry name" value="INTEGRAL MEMBRANE PROTEIN-RELATED"/>
    <property type="match status" value="1"/>
</dbReference>
<reference evidence="8 11" key="2">
    <citation type="submission" date="2022-05" db="EMBL/GenBank/DDBJ databases">
        <title>Genome Sequencing of Bee-Associated Microbes.</title>
        <authorList>
            <person name="Dunlap C."/>
        </authorList>
    </citation>
    <scope>NUCLEOTIDE SEQUENCE [LARGE SCALE GENOMIC DNA]</scope>
    <source>
        <strain evidence="8 11">NRRL B-23120</strain>
    </source>
</reference>
<dbReference type="OrthoDB" id="9793966at2"/>
<evidence type="ECO:0000313" key="8">
    <source>
        <dbReference type="EMBL" id="MCY9597596.1"/>
    </source>
</evidence>
<dbReference type="GO" id="GO:0005886">
    <property type="term" value="C:plasma membrane"/>
    <property type="evidence" value="ECO:0007669"/>
    <property type="project" value="UniProtKB-SubCell"/>
</dbReference>
<dbReference type="Proteomes" id="UP001527202">
    <property type="component" value="Unassembled WGS sequence"/>
</dbReference>
<keyword evidence="5 6" id="KW-0472">Membrane</keyword>
<dbReference type="InterPro" id="IPR018076">
    <property type="entry name" value="T2SS_GspF_dom"/>
</dbReference>
<dbReference type="EMBL" id="CP026520">
    <property type="protein sequence ID" value="QAV18585.1"/>
    <property type="molecule type" value="Genomic_DNA"/>
</dbReference>
<keyword evidence="2" id="KW-1003">Cell membrane</keyword>
<evidence type="ECO:0000256" key="3">
    <source>
        <dbReference type="ARBA" id="ARBA00022692"/>
    </source>
</evidence>
<evidence type="ECO:0000313" key="11">
    <source>
        <dbReference type="Proteomes" id="UP001527202"/>
    </source>
</evidence>
<keyword evidence="11" id="KW-1185">Reference proteome</keyword>
<reference evidence="9 10" key="1">
    <citation type="submission" date="2018-01" db="EMBL/GenBank/DDBJ databases">
        <title>The whole genome sequencing and assembly of Paenibacillus chitinolyticus KCCM 41400 strain.</title>
        <authorList>
            <person name="Kim J.-Y."/>
            <person name="Park M.-K."/>
            <person name="Lee Y.-J."/>
            <person name="Yi H."/>
            <person name="Bahn Y.-S."/>
            <person name="Kim J.F."/>
            <person name="Lee D.-W."/>
        </authorList>
    </citation>
    <scope>NUCLEOTIDE SEQUENCE [LARGE SCALE GENOMIC DNA]</scope>
    <source>
        <strain evidence="9 10">KCCM 41400</strain>
    </source>
</reference>
<feature type="transmembrane region" description="Helical" evidence="6">
    <location>
        <begin position="264"/>
        <end position="287"/>
    </location>
</feature>
<evidence type="ECO:0000256" key="6">
    <source>
        <dbReference type="SAM" id="Phobius"/>
    </source>
</evidence>
<proteinExistence type="predicted"/>
<evidence type="ECO:0000256" key="5">
    <source>
        <dbReference type="ARBA" id="ARBA00023136"/>
    </source>
</evidence>
<feature type="transmembrane region" description="Helical" evidence="6">
    <location>
        <begin position="85"/>
        <end position="107"/>
    </location>
</feature>
<feature type="domain" description="Type II secretion system protein GspF" evidence="7">
    <location>
        <begin position="152"/>
        <end position="282"/>
    </location>
</feature>
<dbReference type="Pfam" id="PF00482">
    <property type="entry name" value="T2SSF"/>
    <property type="match status" value="1"/>
</dbReference>
<sequence length="289" mass="31931">MLVLLCLSMGSFLALLLLYALGSRRFKDVRTDYPCTLHMKKLAPAGLYAVERFKTMERFPDAGVRIMQRIRSLYGHKDTLVMAKLVMGDMLLTALIVLVLTGLLGIAGGGDPAVALLGVLGAGLTPWLMLRQLDQQIRLRKRRIVLELPEVLSKMILLINAGETVQKALIRSVDTSRVGASPLHAEFGQAVLELEMNVSLPKVLEDLSKRCAMQEMALFTTTILLNYRRGGEDFLVALRSLAKELWDRRKAESRKLGEEASSKLVFPMVAIFLVVMIIVASPAVLSING</sequence>
<dbReference type="RefSeq" id="WP_042228069.1">
    <property type="nucleotide sequence ID" value="NZ_CP026520.1"/>
</dbReference>
<keyword evidence="3 6" id="KW-0812">Transmembrane</keyword>
<name>A0A410WW18_9BACL</name>
<gene>
    <name evidence="8" type="ORF">M5X16_17680</name>
    <name evidence="9" type="ORF">PC41400_13230</name>
</gene>
<evidence type="ECO:0000313" key="10">
    <source>
        <dbReference type="Proteomes" id="UP000288943"/>
    </source>
</evidence>